<dbReference type="InterPro" id="IPR006680">
    <property type="entry name" value="Amidohydro-rel"/>
</dbReference>
<protein>
    <submittedName>
        <fullName evidence="3">Amidohydrolase 2</fullName>
    </submittedName>
</protein>
<dbReference type="PROSITE" id="PS00018">
    <property type="entry name" value="EF_HAND_1"/>
    <property type="match status" value="1"/>
</dbReference>
<sequence>MIIDAHAHAAGNYSNAESIRNMVRKYEIEKIILCTSPKNITDLQAPPNNLPLKKSPDSNYLLNRMLRFAYTHFMKANGDGNKYVFELKNKVPDKIIQFLWVNPLDKGHMANIERNIREYQPKGIKLHQAWDSFEIGKIEFNTLAHIARSYKLPVFIHIYSKKETWRLLQYIRSNPDTVFIIGHMAGLDIFKTDRSHLENLFFDTSGSDRVQGKDILKAINSFGYEHVIFGTDTPYASIDDQINKIDQLNLSDNVKEHIFRLNISNILSL</sequence>
<keyword evidence="4" id="KW-1185">Reference proteome</keyword>
<dbReference type="eggNOG" id="COG2159">
    <property type="taxonomic scope" value="Bacteria"/>
</dbReference>
<comment type="caution">
    <text evidence="3">The sequence shown here is derived from an EMBL/GenBank/DDBJ whole genome shotgun (WGS) entry which is preliminary data.</text>
</comment>
<evidence type="ECO:0000259" key="2">
    <source>
        <dbReference type="Pfam" id="PF04909"/>
    </source>
</evidence>
<dbReference type="GO" id="GO:0016831">
    <property type="term" value="F:carboxy-lyase activity"/>
    <property type="evidence" value="ECO:0007669"/>
    <property type="project" value="InterPro"/>
</dbReference>
<keyword evidence="1" id="KW-0456">Lyase</keyword>
<proteinExistence type="predicted"/>
<feature type="domain" description="Amidohydrolase-related" evidence="2">
    <location>
        <begin position="3"/>
        <end position="262"/>
    </location>
</feature>
<gene>
    <name evidence="3" type="ORF">CTER_0085</name>
</gene>
<dbReference type="Pfam" id="PF04909">
    <property type="entry name" value="Amidohydro_2"/>
    <property type="match status" value="1"/>
</dbReference>
<keyword evidence="3" id="KW-0378">Hydrolase</keyword>
<evidence type="ECO:0000313" key="3">
    <source>
        <dbReference type="EMBL" id="EMS74187.1"/>
    </source>
</evidence>
<dbReference type="AlphaFoldDB" id="S0FQS3"/>
<dbReference type="PANTHER" id="PTHR21240">
    <property type="entry name" value="2-AMINO-3-CARBOXYLMUCONATE-6-SEMIALDEHYDE DECARBOXYLASE"/>
    <property type="match status" value="1"/>
</dbReference>
<evidence type="ECO:0000256" key="1">
    <source>
        <dbReference type="ARBA" id="ARBA00023239"/>
    </source>
</evidence>
<dbReference type="PATRIC" id="fig|1195236.3.peg.85"/>
<dbReference type="InterPro" id="IPR032465">
    <property type="entry name" value="ACMSD"/>
</dbReference>
<reference evidence="3 4" key="1">
    <citation type="journal article" date="2013" name="Genome Announc.">
        <title>Draft Genome Sequence of the Cellulolytic, Mesophilic, Anaerobic Bacterium Clostridium termitidis Strain CT1112 (DSM 5398).</title>
        <authorList>
            <person name="Lal S."/>
            <person name="Ramachandran U."/>
            <person name="Zhang X."/>
            <person name="Munir R."/>
            <person name="Sparling R."/>
            <person name="Levin D.B."/>
        </authorList>
    </citation>
    <scope>NUCLEOTIDE SEQUENCE [LARGE SCALE GENOMIC DNA]</scope>
    <source>
        <strain evidence="3 4">CT1112</strain>
    </source>
</reference>
<dbReference type="EMBL" id="AORV01000002">
    <property type="protein sequence ID" value="EMS74187.1"/>
    <property type="molecule type" value="Genomic_DNA"/>
</dbReference>
<dbReference type="GO" id="GO:0016787">
    <property type="term" value="F:hydrolase activity"/>
    <property type="evidence" value="ECO:0007669"/>
    <property type="project" value="UniProtKB-KW"/>
</dbReference>
<name>S0FQS3_RUMCE</name>
<organism evidence="3 4">
    <name type="scientific">Ruminiclostridium cellobioparum subsp. termitidis CT1112</name>
    <dbReference type="NCBI Taxonomy" id="1195236"/>
    <lineage>
        <taxon>Bacteria</taxon>
        <taxon>Bacillati</taxon>
        <taxon>Bacillota</taxon>
        <taxon>Clostridia</taxon>
        <taxon>Eubacteriales</taxon>
        <taxon>Oscillospiraceae</taxon>
        <taxon>Ruminiclostridium</taxon>
    </lineage>
</organism>
<dbReference type="GO" id="GO:0019748">
    <property type="term" value="P:secondary metabolic process"/>
    <property type="evidence" value="ECO:0007669"/>
    <property type="project" value="TreeGrafter"/>
</dbReference>
<dbReference type="STRING" id="1195236.CTER_0085"/>
<dbReference type="PANTHER" id="PTHR21240:SF28">
    <property type="entry name" value="ISO-OROTATE DECARBOXYLASE (EUROFUNG)"/>
    <property type="match status" value="1"/>
</dbReference>
<dbReference type="Proteomes" id="UP000014155">
    <property type="component" value="Unassembled WGS sequence"/>
</dbReference>
<evidence type="ECO:0000313" key="4">
    <source>
        <dbReference type="Proteomes" id="UP000014155"/>
    </source>
</evidence>
<dbReference type="InterPro" id="IPR018247">
    <property type="entry name" value="EF_Hand_1_Ca_BS"/>
</dbReference>
<dbReference type="GO" id="GO:0005737">
    <property type="term" value="C:cytoplasm"/>
    <property type="evidence" value="ECO:0007669"/>
    <property type="project" value="TreeGrafter"/>
</dbReference>
<dbReference type="Gene3D" id="3.20.20.140">
    <property type="entry name" value="Metal-dependent hydrolases"/>
    <property type="match status" value="1"/>
</dbReference>
<dbReference type="SUPFAM" id="SSF51556">
    <property type="entry name" value="Metallo-dependent hydrolases"/>
    <property type="match status" value="1"/>
</dbReference>
<dbReference type="RefSeq" id="WP_004622745.1">
    <property type="nucleotide sequence ID" value="NZ_AORV01000002.1"/>
</dbReference>
<accession>S0FQS3</accession>
<dbReference type="InterPro" id="IPR032466">
    <property type="entry name" value="Metal_Hydrolase"/>
</dbReference>